<dbReference type="EMBL" id="PXOG01000061">
    <property type="protein sequence ID" value="RGP78622.1"/>
    <property type="molecule type" value="Genomic_DNA"/>
</dbReference>
<gene>
    <name evidence="3" type="ORF">FLONG3_3244</name>
</gene>
<reference evidence="3 4" key="1">
    <citation type="journal article" date="2018" name="PLoS Pathog.">
        <title>Evolution of structural diversity of trichothecenes, a family of toxins produced by plant pathogenic and entomopathogenic fungi.</title>
        <authorList>
            <person name="Proctor R.H."/>
            <person name="McCormick S.P."/>
            <person name="Kim H.S."/>
            <person name="Cardoza R.E."/>
            <person name="Stanley A.M."/>
            <person name="Lindo L."/>
            <person name="Kelly A."/>
            <person name="Brown D.W."/>
            <person name="Lee T."/>
            <person name="Vaughan M.M."/>
            <person name="Alexander N.J."/>
            <person name="Busman M."/>
            <person name="Gutierrez S."/>
        </authorList>
    </citation>
    <scope>NUCLEOTIDE SEQUENCE [LARGE SCALE GENOMIC DNA]</scope>
    <source>
        <strain evidence="3 4">NRRL 20695</strain>
    </source>
</reference>
<proteinExistence type="predicted"/>
<evidence type="ECO:0000256" key="1">
    <source>
        <dbReference type="SAM" id="MobiDB-lite"/>
    </source>
</evidence>
<protein>
    <submittedName>
        <fullName evidence="3">Gpi anchored serine-threonine rich</fullName>
    </submittedName>
</protein>
<evidence type="ECO:0000256" key="2">
    <source>
        <dbReference type="SAM" id="SignalP"/>
    </source>
</evidence>
<keyword evidence="4" id="KW-1185">Reference proteome</keyword>
<feature type="signal peptide" evidence="2">
    <location>
        <begin position="1"/>
        <end position="17"/>
    </location>
</feature>
<dbReference type="AlphaFoldDB" id="A0A395T2S9"/>
<accession>A0A395T2S9</accession>
<comment type="caution">
    <text evidence="3">The sequence shown here is derived from an EMBL/GenBank/DDBJ whole genome shotgun (WGS) entry which is preliminary data.</text>
</comment>
<feature type="region of interest" description="Disordered" evidence="1">
    <location>
        <begin position="106"/>
        <end position="136"/>
    </location>
</feature>
<evidence type="ECO:0000313" key="3">
    <source>
        <dbReference type="EMBL" id="RGP78622.1"/>
    </source>
</evidence>
<feature type="chain" id="PRO_5017264683" evidence="2">
    <location>
        <begin position="18"/>
        <end position="158"/>
    </location>
</feature>
<dbReference type="STRING" id="694270.A0A395T2S9"/>
<name>A0A395T2S9_9HYPO</name>
<dbReference type="OrthoDB" id="5152093at2759"/>
<evidence type="ECO:0000313" key="4">
    <source>
        <dbReference type="Proteomes" id="UP000266234"/>
    </source>
</evidence>
<keyword evidence="2" id="KW-0732">Signal</keyword>
<sequence>MKYILLLLSTITTLVSATSPFLARRQDLCGEGSKVCGTGCIPNSYTCCRDFSSGCQPGTRCGIDDNGDPGCCPIGRVCTGDGGGISTYDIDEPISTSYEPTIIADEPTATVDKPGPTDTEDSTDDSKGPATTHTNAGVFNRLDGTVSYLMVGAMALLF</sequence>
<organism evidence="3 4">
    <name type="scientific">Fusarium longipes</name>
    <dbReference type="NCBI Taxonomy" id="694270"/>
    <lineage>
        <taxon>Eukaryota</taxon>
        <taxon>Fungi</taxon>
        <taxon>Dikarya</taxon>
        <taxon>Ascomycota</taxon>
        <taxon>Pezizomycotina</taxon>
        <taxon>Sordariomycetes</taxon>
        <taxon>Hypocreomycetidae</taxon>
        <taxon>Hypocreales</taxon>
        <taxon>Nectriaceae</taxon>
        <taxon>Fusarium</taxon>
    </lineage>
</organism>
<dbReference type="Proteomes" id="UP000266234">
    <property type="component" value="Unassembled WGS sequence"/>
</dbReference>